<dbReference type="InterPro" id="IPR014032">
    <property type="entry name" value="Peptidase_A24A_bac"/>
</dbReference>
<feature type="transmembrane region" description="Helical" evidence="3">
    <location>
        <begin position="220"/>
        <end position="238"/>
    </location>
</feature>
<gene>
    <name evidence="5" type="ORF">SAMN05216223_10267</name>
</gene>
<evidence type="ECO:0000313" key="5">
    <source>
        <dbReference type="EMBL" id="SEF80005.1"/>
    </source>
</evidence>
<keyword evidence="5" id="KW-0489">Methyltransferase</keyword>
<dbReference type="Proteomes" id="UP000236754">
    <property type="component" value="Unassembled WGS sequence"/>
</dbReference>
<feature type="transmembrane region" description="Helical" evidence="3">
    <location>
        <begin position="118"/>
        <end position="136"/>
    </location>
</feature>
<dbReference type="EMBL" id="FNVU01000002">
    <property type="protein sequence ID" value="SEF80005.1"/>
    <property type="molecule type" value="Genomic_DNA"/>
</dbReference>
<accession>A0A1H5UY27</accession>
<dbReference type="GO" id="GO:0008168">
    <property type="term" value="F:methyltransferase activity"/>
    <property type="evidence" value="ECO:0007669"/>
    <property type="project" value="UniProtKB-KW"/>
</dbReference>
<dbReference type="PANTHER" id="PTHR30487:SF0">
    <property type="entry name" value="PREPILIN LEADER PEPTIDASE_N-METHYLTRANSFERASE-RELATED"/>
    <property type="match status" value="1"/>
</dbReference>
<keyword evidence="6" id="KW-1185">Reference proteome</keyword>
<evidence type="ECO:0000256" key="1">
    <source>
        <dbReference type="ARBA" id="ARBA00005801"/>
    </source>
</evidence>
<protein>
    <submittedName>
        <fullName evidence="5">Leader peptidase (Prepilin peptidase) / N-methyltransferase</fullName>
    </submittedName>
</protein>
<dbReference type="PRINTS" id="PR00864">
    <property type="entry name" value="PREPILNPTASE"/>
</dbReference>
<feature type="transmembrane region" description="Helical" evidence="3">
    <location>
        <begin position="183"/>
        <end position="208"/>
    </location>
</feature>
<keyword evidence="3" id="KW-1133">Transmembrane helix</keyword>
<dbReference type="GO" id="GO:0032259">
    <property type="term" value="P:methylation"/>
    <property type="evidence" value="ECO:0007669"/>
    <property type="project" value="UniProtKB-KW"/>
</dbReference>
<dbReference type="GO" id="GO:0004190">
    <property type="term" value="F:aspartic-type endopeptidase activity"/>
    <property type="evidence" value="ECO:0007669"/>
    <property type="project" value="InterPro"/>
</dbReference>
<dbReference type="GO" id="GO:0005886">
    <property type="term" value="C:plasma membrane"/>
    <property type="evidence" value="ECO:0007669"/>
    <property type="project" value="TreeGrafter"/>
</dbReference>
<evidence type="ECO:0000256" key="2">
    <source>
        <dbReference type="RuleBase" id="RU003793"/>
    </source>
</evidence>
<proteinExistence type="inferred from homology"/>
<keyword evidence="5" id="KW-0808">Transferase</keyword>
<dbReference type="InterPro" id="IPR050882">
    <property type="entry name" value="Prepilin_peptidase/N-MTase"/>
</dbReference>
<dbReference type="Pfam" id="PF01478">
    <property type="entry name" value="Peptidase_A24"/>
    <property type="match status" value="1"/>
</dbReference>
<organism evidence="5 6">
    <name type="scientific">Actinacidiphila yanglinensis</name>
    <dbReference type="NCBI Taxonomy" id="310779"/>
    <lineage>
        <taxon>Bacteria</taxon>
        <taxon>Bacillati</taxon>
        <taxon>Actinomycetota</taxon>
        <taxon>Actinomycetes</taxon>
        <taxon>Kitasatosporales</taxon>
        <taxon>Streptomycetaceae</taxon>
        <taxon>Actinacidiphila</taxon>
    </lineage>
</organism>
<dbReference type="GO" id="GO:0006465">
    <property type="term" value="P:signal peptide processing"/>
    <property type="evidence" value="ECO:0007669"/>
    <property type="project" value="TreeGrafter"/>
</dbReference>
<dbReference type="PANTHER" id="PTHR30487">
    <property type="entry name" value="TYPE 4 PREPILIN-LIKE PROTEINS LEADER PEPTIDE-PROCESSING ENZYME"/>
    <property type="match status" value="1"/>
</dbReference>
<reference evidence="5 6" key="1">
    <citation type="submission" date="2016-10" db="EMBL/GenBank/DDBJ databases">
        <authorList>
            <person name="de Groot N.N."/>
        </authorList>
    </citation>
    <scope>NUCLEOTIDE SEQUENCE [LARGE SCALE GENOMIC DNA]</scope>
    <source>
        <strain evidence="5 6">CGMCC 4.2023</strain>
    </source>
</reference>
<dbReference type="RefSeq" id="WP_103884257.1">
    <property type="nucleotide sequence ID" value="NZ_FNVU01000002.1"/>
</dbReference>
<dbReference type="Gene3D" id="1.20.120.1220">
    <property type="match status" value="1"/>
</dbReference>
<feature type="transmembrane region" description="Helical" evidence="3">
    <location>
        <begin position="143"/>
        <end position="163"/>
    </location>
</feature>
<evidence type="ECO:0000256" key="3">
    <source>
        <dbReference type="SAM" id="Phobius"/>
    </source>
</evidence>
<feature type="domain" description="Prepilin type IV endopeptidase peptidase" evidence="4">
    <location>
        <begin position="96"/>
        <end position="207"/>
    </location>
</feature>
<keyword evidence="3" id="KW-0472">Membrane</keyword>
<name>A0A1H5UY27_9ACTN</name>
<dbReference type="InterPro" id="IPR000045">
    <property type="entry name" value="Prepilin_IV_endopep_pep"/>
</dbReference>
<dbReference type="OrthoDB" id="2087435at2"/>
<comment type="similarity">
    <text evidence="1 2">Belongs to the peptidase A24 family.</text>
</comment>
<sequence>MHVYLIVGAAVWGIAVGLLLPRAAYRLAVTAGEPWAAACPAGHPVRGWLGPARCGRCAEGQRRYGAGHGAALGCALVCAALGWRVGGHPELAVWLLLVPVCGVLARVDLSVFRLPDVLTLPALGLTAVLLGGAALLPSHEGSWPRALIAAAVLGLLYAVLFLINPAGMGFGDVKLAPTLGLVLGWYGWGAVITGTFAGFLLGALVGLVLIATRRATRKTAMPFGPFMLLGTLAAVLLMP</sequence>
<feature type="transmembrane region" description="Helical" evidence="3">
    <location>
        <begin position="6"/>
        <end position="25"/>
    </location>
</feature>
<dbReference type="AlphaFoldDB" id="A0A1H5UY27"/>
<evidence type="ECO:0000313" key="6">
    <source>
        <dbReference type="Proteomes" id="UP000236754"/>
    </source>
</evidence>
<evidence type="ECO:0000259" key="4">
    <source>
        <dbReference type="Pfam" id="PF01478"/>
    </source>
</evidence>
<keyword evidence="3" id="KW-0812">Transmembrane</keyword>